<proteinExistence type="inferred from homology"/>
<evidence type="ECO:0000313" key="2">
    <source>
        <dbReference type="Proteomes" id="UP000046393"/>
    </source>
</evidence>
<accession>A0A0N5ABN6</accession>
<evidence type="ECO:0000256" key="1">
    <source>
        <dbReference type="ARBA" id="ARBA00038085"/>
    </source>
</evidence>
<dbReference type="PANTHER" id="PTHR31475:SF5">
    <property type="entry name" value="UPF0462 PROTEIN C4ORF33 HOMOLOG"/>
    <property type="match status" value="1"/>
</dbReference>
<dbReference type="WBParaSite" id="SMUV_0000156201-mRNA-1">
    <property type="protein sequence ID" value="SMUV_0000156201-mRNA-1"/>
    <property type="gene ID" value="SMUV_0000156201"/>
</dbReference>
<dbReference type="PANTHER" id="PTHR31475">
    <property type="entry name" value="UPF0462 PROTEIN"/>
    <property type="match status" value="1"/>
</dbReference>
<dbReference type="AlphaFoldDB" id="A0A0N5ABN6"/>
<dbReference type="Gene3D" id="2.60.40.1190">
    <property type="match status" value="1"/>
</dbReference>
<comment type="similarity">
    <text evidence="1">Belongs to the UPF0462 family.</text>
</comment>
<name>A0A0N5ABN6_9BILA</name>
<protein>
    <submittedName>
        <fullName evidence="3">UPF0462 protein C4orf33</fullName>
    </submittedName>
</protein>
<keyword evidence="2" id="KW-1185">Reference proteome</keyword>
<organism evidence="2 3">
    <name type="scientific">Syphacia muris</name>
    <dbReference type="NCBI Taxonomy" id="451379"/>
    <lineage>
        <taxon>Eukaryota</taxon>
        <taxon>Metazoa</taxon>
        <taxon>Ecdysozoa</taxon>
        <taxon>Nematoda</taxon>
        <taxon>Chromadorea</taxon>
        <taxon>Rhabditida</taxon>
        <taxon>Spirurina</taxon>
        <taxon>Oxyuridomorpha</taxon>
        <taxon>Oxyuroidea</taxon>
        <taxon>Oxyuridae</taxon>
        <taxon>Syphacia</taxon>
    </lineage>
</organism>
<evidence type="ECO:0000313" key="3">
    <source>
        <dbReference type="WBParaSite" id="SMUV_0000156201-mRNA-1"/>
    </source>
</evidence>
<dbReference type="Proteomes" id="UP000046393">
    <property type="component" value="Unplaced"/>
</dbReference>
<sequence>LWKYEVVEFFFANVKSQYLEVEVGPHGHWLCLLHDGVRKPFNNGEDLQLEVQNTFRDDSWYCTLDIPLAYFPAAVKTFNAFAIHGSGENRVYEAMTPVTDGTFDFPDFHRLKFFNKIDMHKIVPEGFNITSFNDLKYGDLWEGR</sequence>
<reference evidence="3" key="1">
    <citation type="submission" date="2017-02" db="UniProtKB">
        <authorList>
            <consortium name="WormBaseParasite"/>
        </authorList>
    </citation>
    <scope>IDENTIFICATION</scope>
</reference>